<proteinExistence type="predicted"/>
<feature type="non-terminal residue" evidence="1">
    <location>
        <position position="1"/>
    </location>
</feature>
<name>A0A7Y0X3Y4_VIBPH</name>
<gene>
    <name evidence="1" type="ORF">HKB21_01365</name>
</gene>
<protein>
    <submittedName>
        <fullName evidence="1">Uncharacterized protein</fullName>
    </submittedName>
</protein>
<comment type="caution">
    <text evidence="1">The sequence shown here is derived from an EMBL/GenBank/DDBJ whole genome shotgun (WGS) entry which is preliminary data.</text>
</comment>
<feature type="non-terminal residue" evidence="1">
    <location>
        <position position="89"/>
    </location>
</feature>
<organism evidence="1 2">
    <name type="scientific">Vibrio parahaemolyticus</name>
    <dbReference type="NCBI Taxonomy" id="670"/>
    <lineage>
        <taxon>Bacteria</taxon>
        <taxon>Pseudomonadati</taxon>
        <taxon>Pseudomonadota</taxon>
        <taxon>Gammaproteobacteria</taxon>
        <taxon>Vibrionales</taxon>
        <taxon>Vibrionaceae</taxon>
        <taxon>Vibrio</taxon>
    </lineage>
</organism>
<dbReference type="EMBL" id="JABCLD010000205">
    <property type="protein sequence ID" value="NMU24271.1"/>
    <property type="molecule type" value="Genomic_DNA"/>
</dbReference>
<evidence type="ECO:0000313" key="1">
    <source>
        <dbReference type="EMBL" id="NMU24271.1"/>
    </source>
</evidence>
<reference evidence="1 2" key="1">
    <citation type="submission" date="2020-04" db="EMBL/GenBank/DDBJ databases">
        <title>Whole-genome sequencing of Vibrio spp. from China reveals different genetic environments of blaCTX-M-14 among diverse lineages.</title>
        <authorList>
            <person name="Zheng Z."/>
            <person name="Ye L."/>
            <person name="Chen S."/>
        </authorList>
    </citation>
    <scope>NUCLEOTIDE SEQUENCE [LARGE SCALE GENOMIC DNA]</scope>
    <source>
        <strain evidence="1 2">Vb0574</strain>
    </source>
</reference>
<dbReference type="AlphaFoldDB" id="A0A7Y0X3Y4"/>
<evidence type="ECO:0000313" key="2">
    <source>
        <dbReference type="Proteomes" id="UP000555836"/>
    </source>
</evidence>
<accession>A0A7Y0X3Y4</accession>
<dbReference type="Proteomes" id="UP000555836">
    <property type="component" value="Unassembled WGS sequence"/>
</dbReference>
<sequence length="89" mass="9862">YDIFREQRSDWNSVKSGWGFTTIDYDDLTNQVVTDCGKKVGEQISAGKTHIWVTGSCEFTSSKKNGSGEYENDSDGIPIKGGIDYLNEA</sequence>